<dbReference type="Proteomes" id="UP000289411">
    <property type="component" value="Unassembled WGS sequence"/>
</dbReference>
<evidence type="ECO:0000313" key="6">
    <source>
        <dbReference type="EMBL" id="RYB03676.1"/>
    </source>
</evidence>
<dbReference type="PROSITE" id="PS51503">
    <property type="entry name" value="HIG1"/>
    <property type="match status" value="1"/>
</dbReference>
<keyword evidence="3 4" id="KW-0472">Membrane</keyword>
<feature type="domain" description="HIG1" evidence="5">
    <location>
        <begin position="1"/>
        <end position="63"/>
    </location>
</feature>
<keyword evidence="2 4" id="KW-1133">Transmembrane helix</keyword>
<feature type="transmembrane region" description="Helical" evidence="4">
    <location>
        <begin position="6"/>
        <end position="29"/>
    </location>
</feature>
<feature type="transmembrane region" description="Helical" evidence="4">
    <location>
        <begin position="41"/>
        <end position="61"/>
    </location>
</feature>
<evidence type="ECO:0000256" key="4">
    <source>
        <dbReference type="SAM" id="Phobius"/>
    </source>
</evidence>
<keyword evidence="1 4" id="KW-0812">Transmembrane</keyword>
<evidence type="ECO:0000256" key="1">
    <source>
        <dbReference type="ARBA" id="ARBA00022692"/>
    </source>
</evidence>
<dbReference type="InterPro" id="IPR007667">
    <property type="entry name" value="Hypoxia_induced_domain"/>
</dbReference>
<reference evidence="6 7" key="2">
    <citation type="submission" date="2019-02" db="EMBL/GenBank/DDBJ databases">
        <title>'Lichenibacterium ramalinii' gen. nov. sp. nov., 'Lichenibacterium minor' gen. nov. sp. nov.</title>
        <authorList>
            <person name="Pankratov T."/>
        </authorList>
    </citation>
    <scope>NUCLEOTIDE SEQUENCE [LARGE SCALE GENOMIC DNA]</scope>
    <source>
        <strain evidence="6 7">RmlP001</strain>
    </source>
</reference>
<dbReference type="Gene3D" id="6.10.140.1320">
    <property type="match status" value="1"/>
</dbReference>
<evidence type="ECO:0000259" key="5">
    <source>
        <dbReference type="PROSITE" id="PS51503"/>
    </source>
</evidence>
<proteinExistence type="predicted"/>
<organism evidence="6 7">
    <name type="scientific">Lichenibacterium ramalinae</name>
    <dbReference type="NCBI Taxonomy" id="2316527"/>
    <lineage>
        <taxon>Bacteria</taxon>
        <taxon>Pseudomonadati</taxon>
        <taxon>Pseudomonadota</taxon>
        <taxon>Alphaproteobacteria</taxon>
        <taxon>Hyphomicrobiales</taxon>
        <taxon>Lichenihabitantaceae</taxon>
        <taxon>Lichenibacterium</taxon>
    </lineage>
</organism>
<gene>
    <name evidence="6" type="ORF">D3272_16155</name>
</gene>
<dbReference type="OrthoDB" id="7951376at2"/>
<evidence type="ECO:0000256" key="3">
    <source>
        <dbReference type="ARBA" id="ARBA00023136"/>
    </source>
</evidence>
<dbReference type="RefSeq" id="WP_129220244.1">
    <property type="nucleotide sequence ID" value="NZ_QYBC01000013.1"/>
</dbReference>
<dbReference type="EMBL" id="QYBC01000013">
    <property type="protein sequence ID" value="RYB03676.1"/>
    <property type="molecule type" value="Genomic_DNA"/>
</dbReference>
<dbReference type="NCBIfam" id="NF033233">
    <property type="entry name" value="twin_helix"/>
    <property type="match status" value="1"/>
</dbReference>
<sequence>MSAATANAFILVAIGLVFAVLLAGLVNMVRGGSSNTSQRLMRWRVGLQFVAILVVMTVLYFRG</sequence>
<comment type="caution">
    <text evidence="6">The sequence shown here is derived from an EMBL/GenBank/DDBJ whole genome shotgun (WGS) entry which is preliminary data.</text>
</comment>
<evidence type="ECO:0000313" key="7">
    <source>
        <dbReference type="Proteomes" id="UP000289411"/>
    </source>
</evidence>
<protein>
    <submittedName>
        <fullName evidence="6">Twin transmembrane helix small protein</fullName>
    </submittedName>
</protein>
<accession>A0A4V1RIF9</accession>
<name>A0A4V1RIF9_9HYPH</name>
<evidence type="ECO:0000256" key="2">
    <source>
        <dbReference type="ARBA" id="ARBA00022989"/>
    </source>
</evidence>
<dbReference type="AlphaFoldDB" id="A0A4V1RIF9"/>
<reference evidence="6 7" key="1">
    <citation type="submission" date="2018-09" db="EMBL/GenBank/DDBJ databases">
        <authorList>
            <person name="Grouzdev D.S."/>
            <person name="Krutkina M.S."/>
        </authorList>
    </citation>
    <scope>NUCLEOTIDE SEQUENCE [LARGE SCALE GENOMIC DNA]</scope>
    <source>
        <strain evidence="6 7">RmlP001</strain>
    </source>
</reference>
<dbReference type="Pfam" id="PF04588">
    <property type="entry name" value="HIG_1_N"/>
    <property type="match status" value="1"/>
</dbReference>
<keyword evidence="7" id="KW-1185">Reference proteome</keyword>